<sequence length="599" mass="68261">MSEVITVRQIVERYLASGSTTHREAQRHGRWWIDQLGDLPAQKLTAELIRRNLQTLAKRGRSGSTGNFYLRFIRRVCKWGLAQHLLPADPSEALSFQKEVAPDLRVLTESEEDALCAALGPPYGLWVRFAIATGLKQAEQFSLRWRDVDVKAGTVLIPDPSAGAVASLSLSPAAIDLLHELRTAHPASLWVFPDLRNPTRPANVHAFYTGRWHTAVQVAGIPWCAWKDLRTTCGVRLAKQGLSVDEITLLMRQRERRQAYYYRAWQPGQKYLNKPPRRRAELVFASLSPEELLQLIGRDIVRAPLSFREVCHLYAAHHLKGRPSQQQFQRMYRQFWRPWCDRLPAEITRKEIRLWYLGLESRPAAANKAATFLRGLYNWAIRMELLTCPNPVTGLIRFRQYARERFLTAEEVRRFMVGLPYLPIKPRAFLSVLLMTGSRRGEALGMRWSEIDLEHRLWRKSRTKNGTSQLVQIPVQVADALSLLPRESEWVFPGANGRHWSTTSADKTWAAIRARWNMNDVTLHDLRRSCASYMAISGENLPTIQNVLNHRSLHQTSVYARLNIGAVGRALQDQADRFSQLASVPSLAEASTAMSIEGG</sequence>
<dbReference type="InterPro" id="IPR011010">
    <property type="entry name" value="DNA_brk_join_enz"/>
</dbReference>
<dbReference type="PROSITE" id="PS51898">
    <property type="entry name" value="TYR_RECOMBINASE"/>
    <property type="match status" value="1"/>
</dbReference>
<dbReference type="Proteomes" id="UP000069205">
    <property type="component" value="Chromosome"/>
</dbReference>
<dbReference type="PROSITE" id="PS51900">
    <property type="entry name" value="CB"/>
    <property type="match status" value="1"/>
</dbReference>
<dbReference type="AlphaFoldDB" id="A0A0K2GHS8"/>
<dbReference type="GO" id="GO:0015074">
    <property type="term" value="P:DNA integration"/>
    <property type="evidence" value="ECO:0007669"/>
    <property type="project" value="UniProtKB-KW"/>
</dbReference>
<evidence type="ECO:0000259" key="7">
    <source>
        <dbReference type="PROSITE" id="PS51900"/>
    </source>
</evidence>
<dbReference type="InterPro" id="IPR010998">
    <property type="entry name" value="Integrase_recombinase_N"/>
</dbReference>
<evidence type="ECO:0008006" key="10">
    <source>
        <dbReference type="Google" id="ProtNLM"/>
    </source>
</evidence>
<protein>
    <recommendedName>
        <fullName evidence="10">Phage integrase</fullName>
    </recommendedName>
</protein>
<dbReference type="CDD" id="cd00796">
    <property type="entry name" value="INT_Rci_Hp1_C"/>
    <property type="match status" value="1"/>
</dbReference>
<dbReference type="SUPFAM" id="SSF56349">
    <property type="entry name" value="DNA breaking-rejoining enzymes"/>
    <property type="match status" value="2"/>
</dbReference>
<evidence type="ECO:0000313" key="8">
    <source>
        <dbReference type="EMBL" id="ALA60187.1"/>
    </source>
</evidence>
<keyword evidence="4" id="KW-0233">DNA recombination</keyword>
<proteinExistence type="inferred from homology"/>
<dbReference type="InterPro" id="IPR002104">
    <property type="entry name" value="Integrase_catalytic"/>
</dbReference>
<evidence type="ECO:0000256" key="1">
    <source>
        <dbReference type="ARBA" id="ARBA00008857"/>
    </source>
</evidence>
<dbReference type="PANTHER" id="PTHR30629:SF2">
    <property type="entry name" value="PROPHAGE INTEGRASE INTS-RELATED"/>
    <property type="match status" value="1"/>
</dbReference>
<dbReference type="PANTHER" id="PTHR30629">
    <property type="entry name" value="PROPHAGE INTEGRASE"/>
    <property type="match status" value="1"/>
</dbReference>
<dbReference type="Gene3D" id="1.10.150.130">
    <property type="match status" value="2"/>
</dbReference>
<dbReference type="RefSeq" id="WP_053381075.1">
    <property type="nucleotide sequence ID" value="NZ_CP011801.1"/>
</dbReference>
<evidence type="ECO:0000259" key="6">
    <source>
        <dbReference type="PROSITE" id="PS51898"/>
    </source>
</evidence>
<evidence type="ECO:0000256" key="2">
    <source>
        <dbReference type="ARBA" id="ARBA00022908"/>
    </source>
</evidence>
<dbReference type="Pfam" id="PF00589">
    <property type="entry name" value="Phage_integrase"/>
    <property type="match status" value="2"/>
</dbReference>
<dbReference type="KEGG" id="nmv:NITMOv2_3797"/>
<dbReference type="STRING" id="42253.NITMOv2_3797"/>
<gene>
    <name evidence="8" type="ORF">NITMOv2_3797</name>
</gene>
<feature type="domain" description="Core-binding (CB)" evidence="7">
    <location>
        <begin position="305"/>
        <end position="381"/>
    </location>
</feature>
<evidence type="ECO:0000256" key="4">
    <source>
        <dbReference type="ARBA" id="ARBA00023172"/>
    </source>
</evidence>
<accession>A0A0K2GHS8</accession>
<name>A0A0K2GHS8_NITMO</name>
<reference evidence="8 9" key="1">
    <citation type="journal article" date="2015" name="Proc. Natl. Acad. Sci. U.S.A.">
        <title>Expanded metabolic versatility of ubiquitous nitrite-oxidizing bacteria from the genus Nitrospira.</title>
        <authorList>
            <person name="Koch H."/>
            <person name="Lucker S."/>
            <person name="Albertsen M."/>
            <person name="Kitzinger K."/>
            <person name="Herbold C."/>
            <person name="Spieck E."/>
            <person name="Nielsen P.H."/>
            <person name="Wagner M."/>
            <person name="Daims H."/>
        </authorList>
    </citation>
    <scope>NUCLEOTIDE SEQUENCE [LARGE SCALE GENOMIC DNA]</scope>
    <source>
        <strain evidence="8 9">NSP M-1</strain>
    </source>
</reference>
<keyword evidence="2" id="KW-0229">DNA integration</keyword>
<keyword evidence="9" id="KW-1185">Reference proteome</keyword>
<dbReference type="GO" id="GO:0006310">
    <property type="term" value="P:DNA recombination"/>
    <property type="evidence" value="ECO:0007669"/>
    <property type="project" value="UniProtKB-KW"/>
</dbReference>
<keyword evidence="3 5" id="KW-0238">DNA-binding</keyword>
<feature type="domain" description="Tyr recombinase" evidence="6">
    <location>
        <begin position="402"/>
        <end position="573"/>
    </location>
</feature>
<comment type="similarity">
    <text evidence="1">Belongs to the 'phage' integrase family.</text>
</comment>
<dbReference type="InterPro" id="IPR013762">
    <property type="entry name" value="Integrase-like_cat_sf"/>
</dbReference>
<dbReference type="PATRIC" id="fig|42253.5.peg.3744"/>
<dbReference type="InterPro" id="IPR044068">
    <property type="entry name" value="CB"/>
</dbReference>
<evidence type="ECO:0000256" key="3">
    <source>
        <dbReference type="ARBA" id="ARBA00023125"/>
    </source>
</evidence>
<organism evidence="8 9">
    <name type="scientific">Nitrospira moscoviensis</name>
    <dbReference type="NCBI Taxonomy" id="42253"/>
    <lineage>
        <taxon>Bacteria</taxon>
        <taxon>Pseudomonadati</taxon>
        <taxon>Nitrospirota</taxon>
        <taxon>Nitrospiria</taxon>
        <taxon>Nitrospirales</taxon>
        <taxon>Nitrospiraceae</taxon>
        <taxon>Nitrospira</taxon>
    </lineage>
</organism>
<evidence type="ECO:0000313" key="9">
    <source>
        <dbReference type="Proteomes" id="UP000069205"/>
    </source>
</evidence>
<dbReference type="InterPro" id="IPR050808">
    <property type="entry name" value="Phage_Integrase"/>
</dbReference>
<dbReference type="EMBL" id="CP011801">
    <property type="protein sequence ID" value="ALA60187.1"/>
    <property type="molecule type" value="Genomic_DNA"/>
</dbReference>
<dbReference type="Gene3D" id="1.10.443.10">
    <property type="entry name" value="Intergrase catalytic core"/>
    <property type="match status" value="2"/>
</dbReference>
<evidence type="ECO:0000256" key="5">
    <source>
        <dbReference type="PROSITE-ProRule" id="PRU01248"/>
    </source>
</evidence>
<dbReference type="GO" id="GO:0003677">
    <property type="term" value="F:DNA binding"/>
    <property type="evidence" value="ECO:0007669"/>
    <property type="project" value="UniProtKB-UniRule"/>
</dbReference>